<dbReference type="Proteomes" id="UP000185990">
    <property type="component" value="Unassembled WGS sequence"/>
</dbReference>
<accession>A0A853ZV80</accession>
<organism evidence="1 2">
    <name type="scientific">Pseudomonas versuta</name>
    <dbReference type="NCBI Taxonomy" id="1788301"/>
    <lineage>
        <taxon>Bacteria</taxon>
        <taxon>Pseudomonadati</taxon>
        <taxon>Pseudomonadota</taxon>
        <taxon>Gammaproteobacteria</taxon>
        <taxon>Pseudomonadales</taxon>
        <taxon>Pseudomonadaceae</taxon>
        <taxon>Pseudomonas</taxon>
    </lineage>
</organism>
<sequence>MATLPTEAQISADILSRKERADDITRLKLMIDLPSLNYVDVSAQMELLQAFERWPLLAHVEEQQRAQPLDLSKSTEQRP</sequence>
<proteinExistence type="predicted"/>
<dbReference type="RefSeq" id="WP_073510189.1">
    <property type="nucleotide sequence ID" value="NZ_MPJD01000029.1"/>
</dbReference>
<dbReference type="AlphaFoldDB" id="A0A853ZV80"/>
<evidence type="ECO:0000313" key="1">
    <source>
        <dbReference type="EMBL" id="OKA19478.1"/>
    </source>
</evidence>
<dbReference type="NCBIfam" id="NF040717">
    <property type="entry name" value="BcsR_only"/>
    <property type="match status" value="1"/>
</dbReference>
<reference evidence="1 2" key="1">
    <citation type="submission" date="2016-11" db="EMBL/GenBank/DDBJ databases">
        <title>Draft genome of Pseudomonas versuta A4R1.12.</title>
        <authorList>
            <person name="See-Too W.-S."/>
        </authorList>
    </citation>
    <scope>NUCLEOTIDE SEQUENCE [LARGE SCALE GENOMIC DNA]</scope>
    <source>
        <strain evidence="1 2">A4R1.12</strain>
    </source>
</reference>
<dbReference type="InterPro" id="IPR024487">
    <property type="entry name" value="CBP_BcsR"/>
</dbReference>
<dbReference type="EMBL" id="MPJD01000029">
    <property type="protein sequence ID" value="OKA19478.1"/>
    <property type="molecule type" value="Genomic_DNA"/>
</dbReference>
<evidence type="ECO:0008006" key="3">
    <source>
        <dbReference type="Google" id="ProtNLM"/>
    </source>
</evidence>
<name>A0A853ZV80_9PSED</name>
<evidence type="ECO:0000313" key="2">
    <source>
        <dbReference type="Proteomes" id="UP000185990"/>
    </source>
</evidence>
<comment type="caution">
    <text evidence="1">The sequence shown here is derived from an EMBL/GenBank/DDBJ whole genome shotgun (WGS) entry which is preliminary data.</text>
</comment>
<protein>
    <recommendedName>
        <fullName evidence="3">Cellulose biosynthesis protein BcsR</fullName>
    </recommendedName>
</protein>
<dbReference type="Pfam" id="PF10945">
    <property type="entry name" value="CBP_BcsR"/>
    <property type="match status" value="1"/>
</dbReference>
<gene>
    <name evidence="1" type="ORF">BOH74_17870</name>
</gene>